<gene>
    <name evidence="5" type="ORF">C4F50_06100</name>
</gene>
<feature type="domain" description="4'-phosphopantetheinyl transferase" evidence="3">
    <location>
        <begin position="132"/>
        <end position="228"/>
    </location>
</feature>
<keyword evidence="2" id="KW-0808">Transferase</keyword>
<dbReference type="InterPro" id="IPR037143">
    <property type="entry name" value="4-PPantetheinyl_Trfase_dom_sf"/>
</dbReference>
<reference evidence="5 6" key="1">
    <citation type="submission" date="2018-07" db="EMBL/GenBank/DDBJ databases">
        <title>Genome assembly of strain KB82.</title>
        <authorList>
            <person name="Kukolya J."/>
            <person name="Horvath B."/>
            <person name="Nagy I."/>
            <person name="Toth A."/>
        </authorList>
    </citation>
    <scope>NUCLEOTIDE SEQUENCE [LARGE SCALE GENOMIC DNA]</scope>
    <source>
        <strain evidence="5 6">Kb82</strain>
    </source>
</reference>
<evidence type="ECO:0000259" key="3">
    <source>
        <dbReference type="Pfam" id="PF01648"/>
    </source>
</evidence>
<dbReference type="Pfam" id="PF01648">
    <property type="entry name" value="ACPS"/>
    <property type="match status" value="1"/>
</dbReference>
<proteinExistence type="inferred from homology"/>
<dbReference type="Pfam" id="PF22624">
    <property type="entry name" value="AASDHPPT_N"/>
    <property type="match status" value="1"/>
</dbReference>
<organism evidence="5 6">
    <name type="scientific">Flavobacterium hungaricum</name>
    <dbReference type="NCBI Taxonomy" id="2082725"/>
    <lineage>
        <taxon>Bacteria</taxon>
        <taxon>Pseudomonadati</taxon>
        <taxon>Bacteroidota</taxon>
        <taxon>Flavobacteriia</taxon>
        <taxon>Flavobacteriales</taxon>
        <taxon>Flavobacteriaceae</taxon>
        <taxon>Flavobacterium</taxon>
    </lineage>
</organism>
<dbReference type="PANTHER" id="PTHR12215:SF10">
    <property type="entry name" value="L-AMINOADIPATE-SEMIALDEHYDE DEHYDROGENASE-PHOSPHOPANTETHEINYL TRANSFERASE"/>
    <property type="match status" value="1"/>
</dbReference>
<sequence>MKKSKLFVSFLTIKSIPLSPDNEYHLNANNIIIYNIYLPDFLNLQSYLYPFLNSIEIKKAQRFYKEIDRNRFIIYRAILKLLLGAYTRLDVKNIYLDYDFNKKPYLASHPWLHFNISHSENFASIAISRKKVGIDIEYLSEDFKYSSLLPDVFDDSERVIIQNSNDKKKTFYMLWTRKEAFVKALGKGIDEDFKYIPCSDGQHYVDFNLIKNSQNWQVYTFDLADYYLGAIAFEGLASNLNNIEMYNMPNNMKDLLRMKPRQS</sequence>
<dbReference type="InterPro" id="IPR050559">
    <property type="entry name" value="P-Pant_transferase_sf"/>
</dbReference>
<evidence type="ECO:0000313" key="6">
    <source>
        <dbReference type="Proteomes" id="UP000640614"/>
    </source>
</evidence>
<comment type="caution">
    <text evidence="5">The sequence shown here is derived from an EMBL/GenBank/DDBJ whole genome shotgun (WGS) entry which is preliminary data.</text>
</comment>
<keyword evidence="6" id="KW-1185">Reference proteome</keyword>
<protein>
    <recommendedName>
        <fullName evidence="7">4'-phosphopantetheinyl transferase superfamily protein</fullName>
    </recommendedName>
</protein>
<evidence type="ECO:0000259" key="4">
    <source>
        <dbReference type="Pfam" id="PF22624"/>
    </source>
</evidence>
<dbReference type="PANTHER" id="PTHR12215">
    <property type="entry name" value="PHOSPHOPANTETHEINE TRANSFERASE"/>
    <property type="match status" value="1"/>
</dbReference>
<dbReference type="SUPFAM" id="SSF56214">
    <property type="entry name" value="4'-phosphopantetheinyl transferase"/>
    <property type="match status" value="2"/>
</dbReference>
<feature type="domain" description="4'-phosphopantetheinyl transferase N-terminal" evidence="4">
    <location>
        <begin position="51"/>
        <end position="126"/>
    </location>
</feature>
<evidence type="ECO:0000313" key="5">
    <source>
        <dbReference type="EMBL" id="MBE8724518.1"/>
    </source>
</evidence>
<evidence type="ECO:0000256" key="1">
    <source>
        <dbReference type="ARBA" id="ARBA00010990"/>
    </source>
</evidence>
<dbReference type="RefSeq" id="WP_193845503.1">
    <property type="nucleotide sequence ID" value="NZ_PRDM01000001.1"/>
</dbReference>
<dbReference type="InterPro" id="IPR055066">
    <property type="entry name" value="AASDHPPT_N"/>
</dbReference>
<evidence type="ECO:0000256" key="2">
    <source>
        <dbReference type="ARBA" id="ARBA00022679"/>
    </source>
</evidence>
<dbReference type="EMBL" id="PRDM01000001">
    <property type="protein sequence ID" value="MBE8724518.1"/>
    <property type="molecule type" value="Genomic_DNA"/>
</dbReference>
<comment type="similarity">
    <text evidence="1">Belongs to the P-Pant transferase superfamily. Gsp/Sfp/HetI/AcpT family.</text>
</comment>
<evidence type="ECO:0008006" key="7">
    <source>
        <dbReference type="Google" id="ProtNLM"/>
    </source>
</evidence>
<dbReference type="InterPro" id="IPR008278">
    <property type="entry name" value="4-PPantetheinyl_Trfase_dom"/>
</dbReference>
<dbReference type="Gene3D" id="3.90.470.20">
    <property type="entry name" value="4'-phosphopantetheinyl transferase domain"/>
    <property type="match status" value="2"/>
</dbReference>
<name>A0ABR9TGM8_9FLAO</name>
<accession>A0ABR9TGM8</accession>
<dbReference type="Proteomes" id="UP000640614">
    <property type="component" value="Unassembled WGS sequence"/>
</dbReference>